<dbReference type="InterPro" id="IPR050109">
    <property type="entry name" value="HTH-type_TetR-like_transc_reg"/>
</dbReference>
<keyword evidence="8" id="KW-1185">Reference proteome</keyword>
<dbReference type="PANTHER" id="PTHR30055:SF175">
    <property type="entry name" value="HTH-TYPE TRANSCRIPTIONAL REPRESSOR KSTR2"/>
    <property type="match status" value="1"/>
</dbReference>
<gene>
    <name evidence="7" type="ORF">SAMN04488036_10395</name>
</gene>
<protein>
    <submittedName>
        <fullName evidence="7">Transcriptional regulator, TetR family</fullName>
    </submittedName>
</protein>
<evidence type="ECO:0000256" key="1">
    <source>
        <dbReference type="ARBA" id="ARBA00022491"/>
    </source>
</evidence>
<evidence type="ECO:0000313" key="8">
    <source>
        <dbReference type="Proteomes" id="UP000198851"/>
    </source>
</evidence>
<dbReference type="OrthoDB" id="9811084at2"/>
<dbReference type="GO" id="GO:0003700">
    <property type="term" value="F:DNA-binding transcription factor activity"/>
    <property type="evidence" value="ECO:0007669"/>
    <property type="project" value="TreeGrafter"/>
</dbReference>
<evidence type="ECO:0000256" key="3">
    <source>
        <dbReference type="ARBA" id="ARBA00023125"/>
    </source>
</evidence>
<dbReference type="Gene3D" id="1.10.357.10">
    <property type="entry name" value="Tetracycline Repressor, domain 2"/>
    <property type="match status" value="1"/>
</dbReference>
<dbReference type="InterPro" id="IPR036271">
    <property type="entry name" value="Tet_transcr_reg_TetR-rel_C_sf"/>
</dbReference>
<proteinExistence type="predicted"/>
<keyword evidence="3 5" id="KW-0238">DNA-binding</keyword>
<accession>A0A1I4DD86</accession>
<keyword evidence="2" id="KW-0805">Transcription regulation</keyword>
<feature type="DNA-binding region" description="H-T-H motif" evidence="5">
    <location>
        <begin position="21"/>
        <end position="40"/>
    </location>
</feature>
<reference evidence="8" key="1">
    <citation type="submission" date="2016-10" db="EMBL/GenBank/DDBJ databases">
        <authorList>
            <person name="Varghese N."/>
            <person name="Submissions S."/>
        </authorList>
    </citation>
    <scope>NUCLEOTIDE SEQUENCE [LARGE SCALE GENOMIC DNA]</scope>
    <source>
        <strain evidence="8">DSM 28453</strain>
    </source>
</reference>
<keyword evidence="1" id="KW-0678">Repressor</keyword>
<dbReference type="AlphaFoldDB" id="A0A1I4DD86"/>
<dbReference type="STRING" id="1280847.SAMN04488036_10395"/>
<evidence type="ECO:0000256" key="2">
    <source>
        <dbReference type="ARBA" id="ARBA00023015"/>
    </source>
</evidence>
<evidence type="ECO:0000256" key="4">
    <source>
        <dbReference type="ARBA" id="ARBA00023163"/>
    </source>
</evidence>
<dbReference type="PANTHER" id="PTHR30055">
    <property type="entry name" value="HTH-TYPE TRANSCRIPTIONAL REGULATOR RUTR"/>
    <property type="match status" value="1"/>
</dbReference>
<organism evidence="7 8">
    <name type="scientific">Shimia haliotis</name>
    <dbReference type="NCBI Taxonomy" id="1280847"/>
    <lineage>
        <taxon>Bacteria</taxon>
        <taxon>Pseudomonadati</taxon>
        <taxon>Pseudomonadota</taxon>
        <taxon>Alphaproteobacteria</taxon>
        <taxon>Rhodobacterales</taxon>
        <taxon>Roseobacteraceae</taxon>
    </lineage>
</organism>
<evidence type="ECO:0000256" key="5">
    <source>
        <dbReference type="PROSITE-ProRule" id="PRU00335"/>
    </source>
</evidence>
<feature type="domain" description="HTH tetR-type" evidence="6">
    <location>
        <begin position="1"/>
        <end position="58"/>
    </location>
</feature>
<evidence type="ECO:0000313" key="7">
    <source>
        <dbReference type="EMBL" id="SFK91452.1"/>
    </source>
</evidence>
<keyword evidence="4" id="KW-0804">Transcription</keyword>
<dbReference type="RefSeq" id="WP_093323012.1">
    <property type="nucleotide sequence ID" value="NZ_FOSZ01000003.1"/>
</dbReference>
<dbReference type="Pfam" id="PF00440">
    <property type="entry name" value="TetR_N"/>
    <property type="match status" value="1"/>
</dbReference>
<dbReference type="SUPFAM" id="SSF46689">
    <property type="entry name" value="Homeodomain-like"/>
    <property type="match status" value="1"/>
</dbReference>
<dbReference type="Proteomes" id="UP000198851">
    <property type="component" value="Unassembled WGS sequence"/>
</dbReference>
<dbReference type="EMBL" id="FOSZ01000003">
    <property type="protein sequence ID" value="SFK91452.1"/>
    <property type="molecule type" value="Genomic_DNA"/>
</dbReference>
<name>A0A1I4DD86_9RHOB</name>
<dbReference type="PROSITE" id="PS50977">
    <property type="entry name" value="HTH_TETR_2"/>
    <property type="match status" value="1"/>
</dbReference>
<dbReference type="GO" id="GO:0000976">
    <property type="term" value="F:transcription cis-regulatory region binding"/>
    <property type="evidence" value="ECO:0007669"/>
    <property type="project" value="TreeGrafter"/>
</dbReference>
<evidence type="ECO:0000259" key="6">
    <source>
        <dbReference type="PROSITE" id="PS50977"/>
    </source>
</evidence>
<dbReference type="InterPro" id="IPR009057">
    <property type="entry name" value="Homeodomain-like_sf"/>
</dbReference>
<sequence>MRDKILEATAAMLVEHGTQASMARIASRAGVATGSLYNHFENKDVLIRAVYDDLARDVEQNLIVGDLPDANAPERLARYIDNQIAYFWANPQRAMLFDYLSNVPLLPVDEVLNSFERTSRFIRELLQELQRDGWLIDGDVSVMGGFIGGAIRNTLKWQRMLGADLTDAKCTQLREMCLQSLRRDQ</sequence>
<dbReference type="PRINTS" id="PR00455">
    <property type="entry name" value="HTHTETR"/>
</dbReference>
<dbReference type="SUPFAM" id="SSF48498">
    <property type="entry name" value="Tetracyclin repressor-like, C-terminal domain"/>
    <property type="match status" value="1"/>
</dbReference>
<dbReference type="InterPro" id="IPR001647">
    <property type="entry name" value="HTH_TetR"/>
</dbReference>